<dbReference type="PANTHER" id="PTHR42188:SF1">
    <property type="entry name" value="23S RRNA-SPECIFIC ENDONUCLEASE VAPC20"/>
    <property type="match status" value="1"/>
</dbReference>
<keyword evidence="3" id="KW-1185">Reference proteome</keyword>
<accession>A0ABR9UB91</accession>
<gene>
    <name evidence="2" type="ORF">IQ236_10895</name>
</gene>
<dbReference type="RefSeq" id="WP_193869271.1">
    <property type="nucleotide sequence ID" value="NZ_JADEWU010000019.1"/>
</dbReference>
<evidence type="ECO:0000259" key="1">
    <source>
        <dbReference type="Pfam" id="PF01850"/>
    </source>
</evidence>
<reference evidence="2 3" key="1">
    <citation type="submission" date="2020-10" db="EMBL/GenBank/DDBJ databases">
        <authorList>
            <person name="Castelo-Branco R."/>
            <person name="Eusebio N."/>
            <person name="Adriana R."/>
            <person name="Vieira A."/>
            <person name="Brugerolle De Fraissinette N."/>
            <person name="Rezende De Castro R."/>
            <person name="Schneider M.P."/>
            <person name="Vasconcelos V."/>
            <person name="Leao P.N."/>
        </authorList>
    </citation>
    <scope>NUCLEOTIDE SEQUENCE [LARGE SCALE GENOMIC DNA]</scope>
    <source>
        <strain evidence="2 3">LEGE 06226</strain>
    </source>
</reference>
<evidence type="ECO:0000313" key="3">
    <source>
        <dbReference type="Proteomes" id="UP000640725"/>
    </source>
</evidence>
<proteinExistence type="predicted"/>
<dbReference type="PANTHER" id="PTHR42188">
    <property type="entry name" value="23S RRNA-SPECIFIC ENDONUCLEASE VAPC20"/>
    <property type="match status" value="1"/>
</dbReference>
<sequence>MRTKIFVDTLFLVALINKRDQYHQKALALAQQFENYPLITTDAIFLEVGNALSSHYKNEAVELIEKFLVSDDVEVIRLNPDLFEKALSLYKKHQDKSWGLVDCVSFVVMQENQVTQALTFDQHFVQAGFQALMRQEKS</sequence>
<comment type="caution">
    <text evidence="2">The sequence shown here is derived from an EMBL/GenBank/DDBJ whole genome shotgun (WGS) entry which is preliminary data.</text>
</comment>
<evidence type="ECO:0000313" key="2">
    <source>
        <dbReference type="EMBL" id="MBE9143732.1"/>
    </source>
</evidence>
<feature type="domain" description="PIN" evidence="1">
    <location>
        <begin position="5"/>
        <end position="128"/>
    </location>
</feature>
<protein>
    <submittedName>
        <fullName evidence="2">Type II toxin-antitoxin system VapC family toxin</fullName>
    </submittedName>
</protein>
<dbReference type="EMBL" id="JADEWU010000019">
    <property type="protein sequence ID" value="MBE9143732.1"/>
    <property type="molecule type" value="Genomic_DNA"/>
</dbReference>
<dbReference type="InterPro" id="IPR002716">
    <property type="entry name" value="PIN_dom"/>
</dbReference>
<name>A0ABR9UB91_9CYAN</name>
<dbReference type="SUPFAM" id="SSF88723">
    <property type="entry name" value="PIN domain-like"/>
    <property type="match status" value="1"/>
</dbReference>
<dbReference type="Pfam" id="PF01850">
    <property type="entry name" value="PIN"/>
    <property type="match status" value="1"/>
</dbReference>
<dbReference type="Proteomes" id="UP000640725">
    <property type="component" value="Unassembled WGS sequence"/>
</dbReference>
<dbReference type="InterPro" id="IPR039018">
    <property type="entry name" value="VapC20-like"/>
</dbReference>
<organism evidence="2 3">
    <name type="scientific">Planktothrix mougeotii LEGE 06226</name>
    <dbReference type="NCBI Taxonomy" id="1828728"/>
    <lineage>
        <taxon>Bacteria</taxon>
        <taxon>Bacillati</taxon>
        <taxon>Cyanobacteriota</taxon>
        <taxon>Cyanophyceae</taxon>
        <taxon>Oscillatoriophycideae</taxon>
        <taxon>Oscillatoriales</taxon>
        <taxon>Microcoleaceae</taxon>
        <taxon>Planktothrix</taxon>
    </lineage>
</organism>
<dbReference type="InterPro" id="IPR029060">
    <property type="entry name" value="PIN-like_dom_sf"/>
</dbReference>
<dbReference type="Gene3D" id="3.40.50.1010">
    <property type="entry name" value="5'-nuclease"/>
    <property type="match status" value="1"/>
</dbReference>